<name>A0AAD1SI44_PELCU</name>
<keyword evidence="3" id="KW-1185">Reference proteome</keyword>
<dbReference type="EMBL" id="OW240917">
    <property type="protein sequence ID" value="CAH2300255.1"/>
    <property type="molecule type" value="Genomic_DNA"/>
</dbReference>
<feature type="non-terminal residue" evidence="2">
    <location>
        <position position="1"/>
    </location>
</feature>
<proteinExistence type="predicted"/>
<sequence>TQQGGTGSTQDKQREHPLLSRLLKAVIHITATYQQRTHRRPVTSHRAAWRQATAPFLAN</sequence>
<accession>A0AAD1SI44</accession>
<evidence type="ECO:0000313" key="3">
    <source>
        <dbReference type="Proteomes" id="UP001295444"/>
    </source>
</evidence>
<dbReference type="Proteomes" id="UP001295444">
    <property type="component" value="Chromosome 06"/>
</dbReference>
<protein>
    <submittedName>
        <fullName evidence="2">Uncharacterized protein</fullName>
    </submittedName>
</protein>
<reference evidence="2" key="1">
    <citation type="submission" date="2022-03" db="EMBL/GenBank/DDBJ databases">
        <authorList>
            <person name="Alioto T."/>
            <person name="Alioto T."/>
            <person name="Gomez Garrido J."/>
        </authorList>
    </citation>
    <scope>NUCLEOTIDE SEQUENCE</scope>
</reference>
<gene>
    <name evidence="2" type="ORF">PECUL_23A001281</name>
</gene>
<organism evidence="2 3">
    <name type="scientific">Pelobates cultripes</name>
    <name type="common">Western spadefoot toad</name>
    <dbReference type="NCBI Taxonomy" id="61616"/>
    <lineage>
        <taxon>Eukaryota</taxon>
        <taxon>Metazoa</taxon>
        <taxon>Chordata</taxon>
        <taxon>Craniata</taxon>
        <taxon>Vertebrata</taxon>
        <taxon>Euteleostomi</taxon>
        <taxon>Amphibia</taxon>
        <taxon>Batrachia</taxon>
        <taxon>Anura</taxon>
        <taxon>Pelobatoidea</taxon>
        <taxon>Pelobatidae</taxon>
        <taxon>Pelobates</taxon>
    </lineage>
</organism>
<evidence type="ECO:0000313" key="2">
    <source>
        <dbReference type="EMBL" id="CAH2300255.1"/>
    </source>
</evidence>
<evidence type="ECO:0000256" key="1">
    <source>
        <dbReference type="SAM" id="MobiDB-lite"/>
    </source>
</evidence>
<feature type="region of interest" description="Disordered" evidence="1">
    <location>
        <begin position="37"/>
        <end position="59"/>
    </location>
</feature>
<dbReference type="AlphaFoldDB" id="A0AAD1SI44"/>